<dbReference type="Gene3D" id="3.50.40.10">
    <property type="entry name" value="Phenylalanyl-trna Synthetase, Chain B, domain 3"/>
    <property type="match status" value="1"/>
</dbReference>
<dbReference type="InterPro" id="IPR002547">
    <property type="entry name" value="tRNA-bd_dom"/>
</dbReference>
<keyword evidence="4 15" id="KW-0963">Cytoplasm</keyword>
<evidence type="ECO:0000256" key="10">
    <source>
        <dbReference type="ARBA" id="ARBA00022842"/>
    </source>
</evidence>
<dbReference type="InterPro" id="IPR033714">
    <property type="entry name" value="tRNA_bind_bactPheRS"/>
</dbReference>
<keyword evidence="10 15" id="KW-0460">Magnesium</keyword>
<dbReference type="InterPro" id="IPR036690">
    <property type="entry name" value="Fdx_antiC-bd_sf"/>
</dbReference>
<evidence type="ECO:0000256" key="4">
    <source>
        <dbReference type="ARBA" id="ARBA00022490"/>
    </source>
</evidence>
<comment type="caution">
    <text evidence="20">The sequence shown here is derived from an EMBL/GenBank/DDBJ whole genome shotgun (WGS) entry which is preliminary data.</text>
</comment>
<dbReference type="Gene3D" id="3.30.70.380">
    <property type="entry name" value="Ferrodoxin-fold anticodon-binding domain"/>
    <property type="match status" value="1"/>
</dbReference>
<dbReference type="InterPro" id="IPR041616">
    <property type="entry name" value="PheRS_beta_core"/>
</dbReference>
<evidence type="ECO:0000256" key="7">
    <source>
        <dbReference type="ARBA" id="ARBA00022723"/>
    </source>
</evidence>
<comment type="subcellular location">
    <subcellularLocation>
        <location evidence="1 15">Cytoplasm</location>
    </subcellularLocation>
</comment>
<dbReference type="SMART" id="SM00896">
    <property type="entry name" value="FDX-ACB"/>
    <property type="match status" value="1"/>
</dbReference>
<protein>
    <recommendedName>
        <fullName evidence="15">Phenylalanine--tRNA ligase beta subunit</fullName>
        <ecNumber evidence="15">6.1.1.20</ecNumber>
    </recommendedName>
    <alternativeName>
        <fullName evidence="15">Phenylalanyl-tRNA synthetase beta subunit</fullName>
        <shortName evidence="15">PheRS</shortName>
    </alternativeName>
</protein>
<dbReference type="HAMAP" id="MF_00283">
    <property type="entry name" value="Phe_tRNA_synth_beta1"/>
    <property type="match status" value="1"/>
</dbReference>
<dbReference type="Gene3D" id="2.40.50.140">
    <property type="entry name" value="Nucleic acid-binding proteins"/>
    <property type="match status" value="1"/>
</dbReference>
<dbReference type="InterPro" id="IPR005146">
    <property type="entry name" value="B3/B4_tRNA-bd"/>
</dbReference>
<name>A0ABP9MSX4_9MICO</name>
<reference evidence="21" key="1">
    <citation type="journal article" date="2019" name="Int. J. Syst. Evol. Microbiol.">
        <title>The Global Catalogue of Microorganisms (GCM) 10K type strain sequencing project: providing services to taxonomists for standard genome sequencing and annotation.</title>
        <authorList>
            <consortium name="The Broad Institute Genomics Platform"/>
            <consortium name="The Broad Institute Genome Sequencing Center for Infectious Disease"/>
            <person name="Wu L."/>
            <person name="Ma J."/>
        </authorList>
    </citation>
    <scope>NUCLEOTIDE SEQUENCE [LARGE SCALE GENOMIC DNA]</scope>
    <source>
        <strain evidence="21">JCM 18959</strain>
    </source>
</reference>
<dbReference type="InterPro" id="IPR005121">
    <property type="entry name" value="Fdx_antiC-bd"/>
</dbReference>
<evidence type="ECO:0000256" key="13">
    <source>
        <dbReference type="ARBA" id="ARBA00023146"/>
    </source>
</evidence>
<feature type="binding site" evidence="15">
    <location>
        <position position="488"/>
    </location>
    <ligand>
        <name>Mg(2+)</name>
        <dbReference type="ChEBI" id="CHEBI:18420"/>
        <note>shared with alpha subunit</note>
    </ligand>
</feature>
<feature type="domain" description="B5" evidence="19">
    <location>
        <begin position="422"/>
        <end position="500"/>
    </location>
</feature>
<dbReference type="InterPro" id="IPR012340">
    <property type="entry name" value="NA-bd_OB-fold"/>
</dbReference>
<evidence type="ECO:0000259" key="19">
    <source>
        <dbReference type="PROSITE" id="PS51483"/>
    </source>
</evidence>
<dbReference type="Pfam" id="PF03483">
    <property type="entry name" value="B3_4"/>
    <property type="match status" value="1"/>
</dbReference>
<dbReference type="RefSeq" id="WP_194413848.1">
    <property type="nucleotide sequence ID" value="NZ_BAABKZ010000006.1"/>
</dbReference>
<comment type="subunit">
    <text evidence="3 15">Tetramer of two alpha and two beta subunits.</text>
</comment>
<comment type="similarity">
    <text evidence="2 15">Belongs to the phenylalanyl-tRNA synthetase beta subunit family. Type 1 subfamily.</text>
</comment>
<dbReference type="NCBIfam" id="TIGR00472">
    <property type="entry name" value="pheT_bact"/>
    <property type="match status" value="1"/>
</dbReference>
<organism evidence="20 21">
    <name type="scientific">Microbacterium yannicii</name>
    <dbReference type="NCBI Taxonomy" id="671622"/>
    <lineage>
        <taxon>Bacteria</taxon>
        <taxon>Bacillati</taxon>
        <taxon>Actinomycetota</taxon>
        <taxon>Actinomycetes</taxon>
        <taxon>Micrococcales</taxon>
        <taxon>Microbacteriaceae</taxon>
        <taxon>Microbacterium</taxon>
    </lineage>
</organism>
<evidence type="ECO:0000256" key="11">
    <source>
        <dbReference type="ARBA" id="ARBA00022884"/>
    </source>
</evidence>
<keyword evidence="12 15" id="KW-0648">Protein biosynthesis</keyword>
<evidence type="ECO:0000256" key="2">
    <source>
        <dbReference type="ARBA" id="ARBA00008653"/>
    </source>
</evidence>
<dbReference type="SUPFAM" id="SSF56037">
    <property type="entry name" value="PheT/TilS domain"/>
    <property type="match status" value="1"/>
</dbReference>
<dbReference type="InterPro" id="IPR009061">
    <property type="entry name" value="DNA-bd_dom_put_sf"/>
</dbReference>
<evidence type="ECO:0000256" key="5">
    <source>
        <dbReference type="ARBA" id="ARBA00022555"/>
    </source>
</evidence>
<dbReference type="SMART" id="SM00874">
    <property type="entry name" value="B5"/>
    <property type="match status" value="1"/>
</dbReference>
<dbReference type="Pfam" id="PF17759">
    <property type="entry name" value="tRNA_synthFbeta"/>
    <property type="match status" value="1"/>
</dbReference>
<dbReference type="Pfam" id="PF03147">
    <property type="entry name" value="FDX-ACB"/>
    <property type="match status" value="1"/>
</dbReference>
<keyword evidence="9 15" id="KW-0067">ATP-binding</keyword>
<evidence type="ECO:0000256" key="12">
    <source>
        <dbReference type="ARBA" id="ARBA00022917"/>
    </source>
</evidence>
<dbReference type="PROSITE" id="PS51447">
    <property type="entry name" value="FDX_ACB"/>
    <property type="match status" value="1"/>
</dbReference>
<dbReference type="SUPFAM" id="SSF46955">
    <property type="entry name" value="Putative DNA-binding domain"/>
    <property type="match status" value="1"/>
</dbReference>
<gene>
    <name evidence="15 20" type="primary">pheT</name>
    <name evidence="20" type="ORF">GCM10025760_39700</name>
</gene>
<dbReference type="Pfam" id="PF03484">
    <property type="entry name" value="B5"/>
    <property type="match status" value="1"/>
</dbReference>
<proteinExistence type="inferred from homology"/>
<keyword evidence="11 16" id="KW-0694">RNA-binding</keyword>
<evidence type="ECO:0000256" key="16">
    <source>
        <dbReference type="PROSITE-ProRule" id="PRU00209"/>
    </source>
</evidence>
<dbReference type="CDD" id="cd02796">
    <property type="entry name" value="tRNA_bind_bactPheRS"/>
    <property type="match status" value="1"/>
</dbReference>
<keyword evidence="13 15" id="KW-0030">Aminoacyl-tRNA synthetase</keyword>
<evidence type="ECO:0000256" key="1">
    <source>
        <dbReference type="ARBA" id="ARBA00004496"/>
    </source>
</evidence>
<evidence type="ECO:0000256" key="3">
    <source>
        <dbReference type="ARBA" id="ARBA00011209"/>
    </source>
</evidence>
<sequence length="851" mass="89676">MRVPLSWLREYVDVPADASPEDVLAALVRVGFEEEDVHRFELLGPIVVGEVLEFVEEPQSNGKTIRWCQVRVAPDGETAADGGDAVHGIVCGARNFFAGDKVVVTLPGAVLPGPFPIAARKTYGHVSDGMIASARELGLGEEHSGILRLVELGIDAPVGTDAISLLGLDDVAVEINVTPDRGYALSIRGVAREYSHSTGAAFRDPAERAWDEIAPGQGFPVTADDTAPIRGRAGVTEFVARVVRGVDPTKPTPAWMIARLSLAGIRSLGILIDITNYVMLELGQPIHGYDLDKLQGGITVRRATAGERLETLDGKVRTLDPEDLLITDDSGPIGLAGVMGGGATEMSDATRNVLIEAATFDTVSIARTARRHKLPSEASRRFERGVDPLVPFVAARRVADLMEEYAGGTSDDAYGAALFAEVFMPGIELPPLFVQHLIGVDYTPGEIETALRLIGCEVVPAEDDAAGWQVIPPSWRPDLTDKWTLAEEVARIEGYDRIPALLPLPPSGRGLTPAQQGRSRVANALAAAGYVETPSFGFTTEEQNDLHGSPSGEHLPSIKLANPLDGQSPFLRRSLVPGLLQVAHRNVARGLTDLSLFETGVVFLPEPGVQYGTSHVPPLAVRPDAATLAELDASIPPQHRHIAVLLTGNLVAKQPGLAPVAAELADALDAVRTIAAAAGVTIDVAQGERAALHPGRTGMLSVASANAGDRVEVGYVGELLPAVAEASDLPGRVVVAELDLDLVLSLAGEKVVAASLSGFPVATQDVSLVLSADVPAAEVQAALVEGAGELLESLRLVDDYRGQGVPEGAKSLTFALRFRAPDRTLTAAEATEAKLAGVATATERFGATLRE</sequence>
<evidence type="ECO:0000259" key="17">
    <source>
        <dbReference type="PROSITE" id="PS50886"/>
    </source>
</evidence>
<dbReference type="PROSITE" id="PS51483">
    <property type="entry name" value="B5"/>
    <property type="match status" value="1"/>
</dbReference>
<keyword evidence="5 16" id="KW-0820">tRNA-binding</keyword>
<accession>A0ABP9MSX4</accession>
<feature type="binding site" evidence="15">
    <location>
        <position position="487"/>
    </location>
    <ligand>
        <name>Mg(2+)</name>
        <dbReference type="ChEBI" id="CHEBI:18420"/>
        <note>shared with alpha subunit</note>
    </ligand>
</feature>
<dbReference type="EC" id="6.1.1.20" evidence="15"/>
<feature type="binding site" evidence="15">
    <location>
        <position position="478"/>
    </location>
    <ligand>
        <name>Mg(2+)</name>
        <dbReference type="ChEBI" id="CHEBI:18420"/>
        <note>shared with alpha subunit</note>
    </ligand>
</feature>
<comment type="cofactor">
    <cofactor evidence="15">
        <name>Mg(2+)</name>
        <dbReference type="ChEBI" id="CHEBI:18420"/>
    </cofactor>
    <text evidence="15">Binds 2 magnesium ions per tetramer.</text>
</comment>
<dbReference type="PROSITE" id="PS50886">
    <property type="entry name" value="TRBD"/>
    <property type="match status" value="1"/>
</dbReference>
<evidence type="ECO:0000313" key="21">
    <source>
        <dbReference type="Proteomes" id="UP001501407"/>
    </source>
</evidence>
<keyword evidence="21" id="KW-1185">Reference proteome</keyword>
<feature type="domain" description="FDX-ACB" evidence="18">
    <location>
        <begin position="757"/>
        <end position="850"/>
    </location>
</feature>
<evidence type="ECO:0000259" key="18">
    <source>
        <dbReference type="PROSITE" id="PS51447"/>
    </source>
</evidence>
<dbReference type="InterPro" id="IPR004532">
    <property type="entry name" value="Phe-tRNA-ligase_IIc_bsu_bact"/>
</dbReference>
<dbReference type="Proteomes" id="UP001501407">
    <property type="component" value="Unassembled WGS sequence"/>
</dbReference>
<dbReference type="InterPro" id="IPR045060">
    <property type="entry name" value="Phe-tRNA-ligase_IIc_bsu"/>
</dbReference>
<feature type="domain" description="TRNA-binding" evidence="17">
    <location>
        <begin position="40"/>
        <end position="163"/>
    </location>
</feature>
<keyword evidence="6 15" id="KW-0436">Ligase</keyword>
<evidence type="ECO:0000256" key="8">
    <source>
        <dbReference type="ARBA" id="ARBA00022741"/>
    </source>
</evidence>
<dbReference type="Gene3D" id="3.30.56.10">
    <property type="match status" value="2"/>
</dbReference>
<dbReference type="PANTHER" id="PTHR10947">
    <property type="entry name" value="PHENYLALANYL-TRNA SYNTHETASE BETA CHAIN AND LEUCINE-RICH REPEAT-CONTAINING PROTEIN 47"/>
    <property type="match status" value="1"/>
</dbReference>
<dbReference type="GO" id="GO:0016874">
    <property type="term" value="F:ligase activity"/>
    <property type="evidence" value="ECO:0007669"/>
    <property type="project" value="UniProtKB-KW"/>
</dbReference>
<dbReference type="InterPro" id="IPR005147">
    <property type="entry name" value="tRNA_synthase_B5-dom"/>
</dbReference>
<dbReference type="InterPro" id="IPR020825">
    <property type="entry name" value="Phe-tRNA_synthase-like_B3/B4"/>
</dbReference>
<comment type="caution">
    <text evidence="15">Lacks conserved residue(s) required for the propagation of feature annotation.</text>
</comment>
<evidence type="ECO:0000313" key="20">
    <source>
        <dbReference type="EMBL" id="GAA5101211.1"/>
    </source>
</evidence>
<evidence type="ECO:0000256" key="15">
    <source>
        <dbReference type="HAMAP-Rule" id="MF_00283"/>
    </source>
</evidence>
<dbReference type="InterPro" id="IPR045864">
    <property type="entry name" value="aa-tRNA-synth_II/BPL/LPL"/>
</dbReference>
<keyword evidence="7 15" id="KW-0479">Metal-binding</keyword>
<keyword evidence="8 15" id="KW-0547">Nucleotide-binding</keyword>
<dbReference type="SUPFAM" id="SSF55681">
    <property type="entry name" value="Class II aaRS and biotin synthetases"/>
    <property type="match status" value="1"/>
</dbReference>
<evidence type="ECO:0000256" key="14">
    <source>
        <dbReference type="ARBA" id="ARBA00049255"/>
    </source>
</evidence>
<dbReference type="PANTHER" id="PTHR10947:SF0">
    <property type="entry name" value="PHENYLALANINE--TRNA LIGASE BETA SUBUNIT"/>
    <property type="match status" value="1"/>
</dbReference>
<dbReference type="SMART" id="SM00873">
    <property type="entry name" value="B3_4"/>
    <property type="match status" value="1"/>
</dbReference>
<evidence type="ECO:0000256" key="9">
    <source>
        <dbReference type="ARBA" id="ARBA00022840"/>
    </source>
</evidence>
<dbReference type="SUPFAM" id="SSF54991">
    <property type="entry name" value="Anticodon-binding domain of PheRS"/>
    <property type="match status" value="1"/>
</dbReference>
<dbReference type="Gene3D" id="3.30.930.10">
    <property type="entry name" value="Bira Bifunctional Protein, Domain 2"/>
    <property type="match status" value="1"/>
</dbReference>
<comment type="catalytic activity">
    <reaction evidence="14 15">
        <text>tRNA(Phe) + L-phenylalanine + ATP = L-phenylalanyl-tRNA(Phe) + AMP + diphosphate + H(+)</text>
        <dbReference type="Rhea" id="RHEA:19413"/>
        <dbReference type="Rhea" id="RHEA-COMP:9668"/>
        <dbReference type="Rhea" id="RHEA-COMP:9699"/>
        <dbReference type="ChEBI" id="CHEBI:15378"/>
        <dbReference type="ChEBI" id="CHEBI:30616"/>
        <dbReference type="ChEBI" id="CHEBI:33019"/>
        <dbReference type="ChEBI" id="CHEBI:58095"/>
        <dbReference type="ChEBI" id="CHEBI:78442"/>
        <dbReference type="ChEBI" id="CHEBI:78531"/>
        <dbReference type="ChEBI" id="CHEBI:456215"/>
        <dbReference type="EC" id="6.1.1.20"/>
    </reaction>
</comment>
<dbReference type="SUPFAM" id="SSF50249">
    <property type="entry name" value="Nucleic acid-binding proteins"/>
    <property type="match status" value="1"/>
</dbReference>
<dbReference type="EMBL" id="BAABKZ010000006">
    <property type="protein sequence ID" value="GAA5101211.1"/>
    <property type="molecule type" value="Genomic_DNA"/>
</dbReference>
<evidence type="ECO:0000256" key="6">
    <source>
        <dbReference type="ARBA" id="ARBA00022598"/>
    </source>
</evidence>